<sequence length="493" mass="54354">MATQPSISPYYYYSLAKMQDFESESSSASSGNAFRGQRGYRRTQASHSPGTEMPIYNVSRIHTPSSAMGMTPREGFSGYESLEGRSPDVAPRASDMKGLHRGEDDDEDDGRRLSSMDPRRFAKTHSSFKIDSQPNGQVSSTAVISLRAGRSPTTASTSTITVATSTTVKPGSKRSRYLREADRRSIIRRIDNGEKQAALAKEFGVTRAAICHINKNRVEILTRSARADVSSSARHPKRGMYTTSKSSLFRHPDLVDEQNEHPMVYQVRSHALSMLLTNMRSKDTDSRRFRHYADRAFRILVEEAIACVPTRATEIVTPNDFLCQGIVPDREPCAIGVSETGFPLLEAFRCIQPESPTGFITLEEGHDHGYDSEGQEFSSISLRKICAPPNLRSYNLFVLEATCASGRGAATAIQSLLDLGAQEDAIYFVTLVTSAYAVAELCSRFSNVHLVVGAIDPETTREFVICPGLGNFHERYLNATVLRHSASGVNIDL</sequence>
<evidence type="ECO:0000259" key="3">
    <source>
        <dbReference type="Pfam" id="PF14681"/>
    </source>
</evidence>
<dbReference type="Pfam" id="PF14681">
    <property type="entry name" value="UPRTase"/>
    <property type="match status" value="1"/>
</dbReference>
<dbReference type="GO" id="GO:0003677">
    <property type="term" value="F:DNA binding"/>
    <property type="evidence" value="ECO:0007669"/>
    <property type="project" value="InterPro"/>
</dbReference>
<dbReference type="Gene3D" id="1.10.10.60">
    <property type="entry name" value="Homeodomain-like"/>
    <property type="match status" value="1"/>
</dbReference>
<organism evidence="4 5">
    <name type="scientific">Pythium oligandrum</name>
    <name type="common">Mycoparasitic fungus</name>
    <dbReference type="NCBI Taxonomy" id="41045"/>
    <lineage>
        <taxon>Eukaryota</taxon>
        <taxon>Sar</taxon>
        <taxon>Stramenopiles</taxon>
        <taxon>Oomycota</taxon>
        <taxon>Peronosporomycetes</taxon>
        <taxon>Pythiales</taxon>
        <taxon>Pythiaceae</taxon>
        <taxon>Pythium</taxon>
    </lineage>
</organism>
<feature type="compositionally biased region" description="Basic and acidic residues" evidence="1">
    <location>
        <begin position="94"/>
        <end position="115"/>
    </location>
</feature>
<proteinExistence type="predicted"/>
<evidence type="ECO:0000259" key="2">
    <source>
        <dbReference type="Pfam" id="PF04218"/>
    </source>
</evidence>
<accession>A0A8K1CID3</accession>
<feature type="domain" description="HTH psq-type" evidence="2">
    <location>
        <begin position="185"/>
        <end position="222"/>
    </location>
</feature>
<dbReference type="EMBL" id="SPLM01000073">
    <property type="protein sequence ID" value="TMW63023.1"/>
    <property type="molecule type" value="Genomic_DNA"/>
</dbReference>
<dbReference type="InterPro" id="IPR000836">
    <property type="entry name" value="PRTase_dom"/>
</dbReference>
<dbReference type="SUPFAM" id="SSF53271">
    <property type="entry name" value="PRTase-like"/>
    <property type="match status" value="1"/>
</dbReference>
<comment type="caution">
    <text evidence="4">The sequence shown here is derived from an EMBL/GenBank/DDBJ whole genome shotgun (WGS) entry which is preliminary data.</text>
</comment>
<name>A0A8K1CID3_PYTOL</name>
<evidence type="ECO:0000256" key="1">
    <source>
        <dbReference type="SAM" id="MobiDB-lite"/>
    </source>
</evidence>
<dbReference type="InterPro" id="IPR007889">
    <property type="entry name" value="HTH_Psq"/>
</dbReference>
<feature type="domain" description="Phosphoribosyltransferase" evidence="3">
    <location>
        <begin position="269"/>
        <end position="478"/>
    </location>
</feature>
<dbReference type="SUPFAM" id="SSF46689">
    <property type="entry name" value="Homeodomain-like"/>
    <property type="match status" value="1"/>
</dbReference>
<dbReference type="Proteomes" id="UP000794436">
    <property type="component" value="Unassembled WGS sequence"/>
</dbReference>
<protein>
    <recommendedName>
        <fullName evidence="6">HTH psq-type domain-containing protein</fullName>
    </recommendedName>
</protein>
<evidence type="ECO:0000313" key="4">
    <source>
        <dbReference type="EMBL" id="TMW63023.1"/>
    </source>
</evidence>
<evidence type="ECO:0008006" key="6">
    <source>
        <dbReference type="Google" id="ProtNLM"/>
    </source>
</evidence>
<dbReference type="Gene3D" id="3.40.50.2020">
    <property type="match status" value="1"/>
</dbReference>
<dbReference type="InterPro" id="IPR009057">
    <property type="entry name" value="Homeodomain-like_sf"/>
</dbReference>
<keyword evidence="5" id="KW-1185">Reference proteome</keyword>
<dbReference type="InterPro" id="IPR029057">
    <property type="entry name" value="PRTase-like"/>
</dbReference>
<dbReference type="AlphaFoldDB" id="A0A8K1CID3"/>
<gene>
    <name evidence="4" type="ORF">Poli38472_005641</name>
</gene>
<dbReference type="Pfam" id="PF04218">
    <property type="entry name" value="CENP-B_N"/>
    <property type="match status" value="1"/>
</dbReference>
<reference evidence="4" key="1">
    <citation type="submission" date="2019-03" db="EMBL/GenBank/DDBJ databases">
        <title>Long read genome sequence of the mycoparasitic Pythium oligandrum ATCC 38472 isolated from sugarbeet rhizosphere.</title>
        <authorList>
            <person name="Gaulin E."/>
        </authorList>
    </citation>
    <scope>NUCLEOTIDE SEQUENCE</scope>
    <source>
        <strain evidence="4">ATCC 38472_TT</strain>
    </source>
</reference>
<feature type="region of interest" description="Disordered" evidence="1">
    <location>
        <begin position="22"/>
        <end position="115"/>
    </location>
</feature>
<dbReference type="OrthoDB" id="10257085at2759"/>
<evidence type="ECO:0000313" key="5">
    <source>
        <dbReference type="Proteomes" id="UP000794436"/>
    </source>
</evidence>